<dbReference type="RefSeq" id="WP_254577204.1">
    <property type="nucleotide sequence ID" value="NZ_CP100595.1"/>
</dbReference>
<evidence type="ECO:0000313" key="3">
    <source>
        <dbReference type="Proteomes" id="UP001060012"/>
    </source>
</evidence>
<gene>
    <name evidence="2" type="ORF">NJU99_02715</name>
</gene>
<feature type="transmembrane region" description="Helical" evidence="1">
    <location>
        <begin position="343"/>
        <end position="363"/>
    </location>
</feature>
<protein>
    <recommendedName>
        <fullName evidence="4">Pentapeptide repeat-containing protein</fullName>
    </recommendedName>
</protein>
<evidence type="ECO:0000313" key="2">
    <source>
        <dbReference type="EMBL" id="UTJ07025.1"/>
    </source>
</evidence>
<name>A0ABY5E8G4_9BACT</name>
<feature type="transmembrane region" description="Helical" evidence="1">
    <location>
        <begin position="375"/>
        <end position="400"/>
    </location>
</feature>
<proteinExistence type="predicted"/>
<organism evidence="2 3">
    <name type="scientific">Arcobacter roscoffensis</name>
    <dbReference type="NCBI Taxonomy" id="2961520"/>
    <lineage>
        <taxon>Bacteria</taxon>
        <taxon>Pseudomonadati</taxon>
        <taxon>Campylobacterota</taxon>
        <taxon>Epsilonproteobacteria</taxon>
        <taxon>Campylobacterales</taxon>
        <taxon>Arcobacteraceae</taxon>
        <taxon>Arcobacter</taxon>
    </lineage>
</organism>
<dbReference type="EMBL" id="CP100595">
    <property type="protein sequence ID" value="UTJ07025.1"/>
    <property type="molecule type" value="Genomic_DNA"/>
</dbReference>
<keyword evidence="1" id="KW-1133">Transmembrane helix</keyword>
<evidence type="ECO:0000256" key="1">
    <source>
        <dbReference type="SAM" id="Phobius"/>
    </source>
</evidence>
<feature type="transmembrane region" description="Helical" evidence="1">
    <location>
        <begin position="420"/>
        <end position="437"/>
    </location>
</feature>
<feature type="transmembrane region" description="Helical" evidence="1">
    <location>
        <begin position="295"/>
        <end position="315"/>
    </location>
</feature>
<reference evidence="2" key="1">
    <citation type="submission" date="2022-07" db="EMBL/GenBank/DDBJ databases">
        <title>Arcobacter roscoffensis sp. nov., a marine bacterium isolated from coastal seawater collected from Roscoff, France.</title>
        <authorList>
            <person name="Pascual J."/>
            <person name="Lepeaux C."/>
            <person name="Methner A."/>
            <person name="Overmann J."/>
        </authorList>
    </citation>
    <scope>NUCLEOTIDE SEQUENCE</scope>
    <source>
        <strain evidence="2">ARW1-2F2</strain>
    </source>
</reference>
<keyword evidence="1" id="KW-0812">Transmembrane</keyword>
<accession>A0ABY5E8G4</accession>
<keyword evidence="3" id="KW-1185">Reference proteome</keyword>
<evidence type="ECO:0008006" key="4">
    <source>
        <dbReference type="Google" id="ProtNLM"/>
    </source>
</evidence>
<dbReference type="Proteomes" id="UP001060012">
    <property type="component" value="Chromosome"/>
</dbReference>
<keyword evidence="1" id="KW-0472">Membrane</keyword>
<sequence>MCNVKDCELDEYENGKCILHCEKKDWYESENDKKNWEKSENKIKLFWEIIDENIENLNSVDIDIDEIRKMSEEDNKEFHSYLFDRVIFPCSIDNSSPFYAINEHIDFNKDEGLNLNFENCEFLGIINLEYIFKSKNIRFYRCKFDEKISFSRMVFKNDFLFEGCEVQKSISFRNIVFNKICSLIDTKFYQKLDLIHCRFNDTSLMNNITVNNFTIDNSFFRKEVNFIDSKIDVSNRETARIIKDSFEQQNNIIEANKFYAIEMQKREEELKPSKNFFEWLVFKTHGLASNHSQNWLLTLFWIIIFTFIYSFYSYINIMSTKIVDISFFEIYKDVILYEKFIEINELSICIFITFFIGLVIWLITFKFKILNKSIFFIFISCIFYFFYSFITGDWKLFLFSNNVNPFSIVTQNEKISFFELLYRIIIAYLIYQFIISIRQNTRRK</sequence>